<evidence type="ECO:0000259" key="14">
    <source>
        <dbReference type="Pfam" id="PF02163"/>
    </source>
</evidence>
<dbReference type="InterPro" id="IPR008915">
    <property type="entry name" value="Peptidase_M50"/>
</dbReference>
<evidence type="ECO:0000256" key="7">
    <source>
        <dbReference type="ARBA" id="ARBA00022723"/>
    </source>
</evidence>
<reference evidence="16" key="1">
    <citation type="journal article" date="2009" name="Environ. Microbiol.">
        <title>Contribution of mobile genetic elements to Desulfovibrio vulgaris genome plasticity.</title>
        <authorList>
            <person name="Walker C.B."/>
            <person name="Stolyar S."/>
            <person name="Chivian D."/>
            <person name="Pinel N."/>
            <person name="Gabster J.A."/>
            <person name="Dehal P.S."/>
            <person name="He Z."/>
            <person name="Yang Z.K."/>
            <person name="Yen H.C."/>
            <person name="Zhou J."/>
            <person name="Wall J.D."/>
            <person name="Hazen T.C."/>
            <person name="Arkin A.P."/>
            <person name="Stahl D.A."/>
        </authorList>
    </citation>
    <scope>NUCLEOTIDE SEQUENCE [LARGE SCALE GENOMIC DNA]</scope>
    <source>
        <strain evidence="16">DP4</strain>
    </source>
</reference>
<evidence type="ECO:0000256" key="5">
    <source>
        <dbReference type="ARBA" id="ARBA00022670"/>
    </source>
</evidence>
<dbReference type="KEGG" id="dvl:Dvul_2826"/>
<evidence type="ECO:0000256" key="1">
    <source>
        <dbReference type="ARBA" id="ARBA00001947"/>
    </source>
</evidence>
<evidence type="ECO:0000313" key="15">
    <source>
        <dbReference type="EMBL" id="ABM29837.1"/>
    </source>
</evidence>
<dbReference type="GO" id="GO:0008237">
    <property type="term" value="F:metallopeptidase activity"/>
    <property type="evidence" value="ECO:0007669"/>
    <property type="project" value="UniProtKB-KW"/>
</dbReference>
<dbReference type="InterPro" id="IPR052348">
    <property type="entry name" value="Metallopeptidase_M50B"/>
</dbReference>
<organism evidence="15 16">
    <name type="scientific">Nitratidesulfovibrio vulgaris (strain DP4)</name>
    <name type="common">Desulfovibrio vulgaris</name>
    <dbReference type="NCBI Taxonomy" id="391774"/>
    <lineage>
        <taxon>Bacteria</taxon>
        <taxon>Pseudomonadati</taxon>
        <taxon>Thermodesulfobacteriota</taxon>
        <taxon>Desulfovibrionia</taxon>
        <taxon>Desulfovibrionales</taxon>
        <taxon>Desulfovibrionaceae</taxon>
        <taxon>Nitratidesulfovibrio</taxon>
    </lineage>
</organism>
<dbReference type="Pfam" id="PF02163">
    <property type="entry name" value="Peptidase_M50"/>
    <property type="match status" value="1"/>
</dbReference>
<dbReference type="RefSeq" id="WP_010937452.1">
    <property type="nucleotide sequence ID" value="NC_008751.1"/>
</dbReference>
<accession>A0A0H3ABX1</accession>
<keyword evidence="8" id="KW-0378">Hydrolase</keyword>
<evidence type="ECO:0000256" key="11">
    <source>
        <dbReference type="ARBA" id="ARBA00023049"/>
    </source>
</evidence>
<evidence type="ECO:0000256" key="3">
    <source>
        <dbReference type="ARBA" id="ARBA00007931"/>
    </source>
</evidence>
<evidence type="ECO:0000256" key="6">
    <source>
        <dbReference type="ARBA" id="ARBA00022692"/>
    </source>
</evidence>
<keyword evidence="5" id="KW-0645">Protease</keyword>
<feature type="domain" description="Peptidase M50" evidence="14">
    <location>
        <begin position="140"/>
        <end position="185"/>
    </location>
</feature>
<keyword evidence="7" id="KW-0479">Metal-binding</keyword>
<evidence type="ECO:0000256" key="8">
    <source>
        <dbReference type="ARBA" id="ARBA00022801"/>
    </source>
</evidence>
<evidence type="ECO:0000256" key="4">
    <source>
        <dbReference type="ARBA" id="ARBA00022475"/>
    </source>
</evidence>
<evidence type="ECO:0000256" key="2">
    <source>
        <dbReference type="ARBA" id="ARBA00004651"/>
    </source>
</evidence>
<feature type="transmembrane region" description="Helical" evidence="13">
    <location>
        <begin position="188"/>
        <end position="210"/>
    </location>
</feature>
<keyword evidence="10 13" id="KW-1133">Transmembrane helix</keyword>
<keyword evidence="11" id="KW-0482">Metalloprotease</keyword>
<sequence>MFDLDMSMQVRRLAVAFVPMLLGIVCHEVAHGWAAWRQGDPTARSLGRLTLNPAPHIDPMGGLMFVLTSLMGPFIIGWAKPVPVNPRWFANPRRGMMLVSLAGPGANVVLAVAFGLVLKLFVMLLPPMQWQGDGTYDFFMNMLITGVWVNFTLAWFNMLPLPPLDGGHVVAGLLPSRLAWRYEQLERYGFVIIILLLASGIVGRVIYPLIQGSVYMVLWSLGLA</sequence>
<dbReference type="HOGENOM" id="CLU_086979_1_1_7"/>
<dbReference type="GO" id="GO:0046872">
    <property type="term" value="F:metal ion binding"/>
    <property type="evidence" value="ECO:0007669"/>
    <property type="project" value="UniProtKB-KW"/>
</dbReference>
<keyword evidence="4" id="KW-1003">Cell membrane</keyword>
<proteinExistence type="inferred from homology"/>
<dbReference type="PANTHER" id="PTHR35864:SF1">
    <property type="entry name" value="ZINC METALLOPROTEASE YWHC-RELATED"/>
    <property type="match status" value="1"/>
</dbReference>
<comment type="subcellular location">
    <subcellularLocation>
        <location evidence="2">Cell membrane</location>
        <topology evidence="2">Multi-pass membrane protein</topology>
    </subcellularLocation>
</comment>
<comment type="similarity">
    <text evidence="3">Belongs to the peptidase M50B family.</text>
</comment>
<feature type="transmembrane region" description="Helical" evidence="13">
    <location>
        <begin position="138"/>
        <end position="156"/>
    </location>
</feature>
<feature type="transmembrane region" description="Helical" evidence="13">
    <location>
        <begin position="97"/>
        <end position="118"/>
    </location>
</feature>
<evidence type="ECO:0000313" key="16">
    <source>
        <dbReference type="Proteomes" id="UP000009173"/>
    </source>
</evidence>
<gene>
    <name evidence="15" type="ordered locus">Dvul_2826</name>
</gene>
<dbReference type="CDD" id="cd06158">
    <property type="entry name" value="S2P-M50_like_1"/>
    <property type="match status" value="1"/>
</dbReference>
<dbReference type="AlphaFoldDB" id="A0A0H3ABX1"/>
<protein>
    <submittedName>
        <fullName evidence="15">Peptidase M50</fullName>
    </submittedName>
</protein>
<dbReference type="GO" id="GO:0006508">
    <property type="term" value="P:proteolysis"/>
    <property type="evidence" value="ECO:0007669"/>
    <property type="project" value="UniProtKB-KW"/>
</dbReference>
<dbReference type="Proteomes" id="UP000009173">
    <property type="component" value="Chromosome"/>
</dbReference>
<dbReference type="EMBL" id="CP000527">
    <property type="protein sequence ID" value="ABM29837.1"/>
    <property type="molecule type" value="Genomic_DNA"/>
</dbReference>
<keyword evidence="12 13" id="KW-0472">Membrane</keyword>
<evidence type="ECO:0000256" key="10">
    <source>
        <dbReference type="ARBA" id="ARBA00022989"/>
    </source>
</evidence>
<name>A0A0H3ABX1_NITV4</name>
<feature type="transmembrane region" description="Helical" evidence="13">
    <location>
        <begin position="56"/>
        <end position="76"/>
    </location>
</feature>
<evidence type="ECO:0000256" key="9">
    <source>
        <dbReference type="ARBA" id="ARBA00022833"/>
    </source>
</evidence>
<keyword evidence="9" id="KW-0862">Zinc</keyword>
<comment type="cofactor">
    <cofactor evidence="1">
        <name>Zn(2+)</name>
        <dbReference type="ChEBI" id="CHEBI:29105"/>
    </cofactor>
</comment>
<dbReference type="PANTHER" id="PTHR35864">
    <property type="entry name" value="ZINC METALLOPROTEASE MJ0611-RELATED"/>
    <property type="match status" value="1"/>
</dbReference>
<keyword evidence="6 13" id="KW-0812">Transmembrane</keyword>
<evidence type="ECO:0000256" key="13">
    <source>
        <dbReference type="SAM" id="Phobius"/>
    </source>
</evidence>
<dbReference type="GO" id="GO:0005886">
    <property type="term" value="C:plasma membrane"/>
    <property type="evidence" value="ECO:0007669"/>
    <property type="project" value="UniProtKB-SubCell"/>
</dbReference>
<evidence type="ECO:0000256" key="12">
    <source>
        <dbReference type="ARBA" id="ARBA00023136"/>
    </source>
</evidence>
<dbReference type="InterPro" id="IPR044537">
    <property type="entry name" value="Rip2-like"/>
</dbReference>